<protein>
    <submittedName>
        <fullName evidence="1">Uncharacterized protein</fullName>
    </submittedName>
</protein>
<name>X1DG10_9ZZZZ</name>
<evidence type="ECO:0000313" key="1">
    <source>
        <dbReference type="EMBL" id="GAH07250.1"/>
    </source>
</evidence>
<dbReference type="AlphaFoldDB" id="X1DG10"/>
<reference evidence="1" key="1">
    <citation type="journal article" date="2014" name="Front. Microbiol.">
        <title>High frequency of phylogenetically diverse reductive dehalogenase-homologous genes in deep subseafloor sedimentary metagenomes.</title>
        <authorList>
            <person name="Kawai M."/>
            <person name="Futagami T."/>
            <person name="Toyoda A."/>
            <person name="Takaki Y."/>
            <person name="Nishi S."/>
            <person name="Hori S."/>
            <person name="Arai W."/>
            <person name="Tsubouchi T."/>
            <person name="Morono Y."/>
            <person name="Uchiyama I."/>
            <person name="Ito T."/>
            <person name="Fujiyama A."/>
            <person name="Inagaki F."/>
            <person name="Takami H."/>
        </authorList>
    </citation>
    <scope>NUCLEOTIDE SEQUENCE</scope>
    <source>
        <strain evidence="1">Expedition CK06-06</strain>
    </source>
</reference>
<comment type="caution">
    <text evidence="1">The sequence shown here is derived from an EMBL/GenBank/DDBJ whole genome shotgun (WGS) entry which is preliminary data.</text>
</comment>
<gene>
    <name evidence="1" type="ORF">S01H4_53629</name>
</gene>
<sequence length="51" mass="6192">IQYRIDLAEKVKQLKQHVTEHTLFHLIYKIQEYIIANIGYFTINFVFKPLL</sequence>
<organism evidence="1">
    <name type="scientific">marine sediment metagenome</name>
    <dbReference type="NCBI Taxonomy" id="412755"/>
    <lineage>
        <taxon>unclassified sequences</taxon>
        <taxon>metagenomes</taxon>
        <taxon>ecological metagenomes</taxon>
    </lineage>
</organism>
<dbReference type="EMBL" id="BART01030780">
    <property type="protein sequence ID" value="GAH07250.1"/>
    <property type="molecule type" value="Genomic_DNA"/>
</dbReference>
<accession>X1DG10</accession>
<feature type="non-terminal residue" evidence="1">
    <location>
        <position position="1"/>
    </location>
</feature>
<proteinExistence type="predicted"/>